<keyword evidence="4" id="KW-0963">Cytoplasm</keyword>
<protein>
    <recommendedName>
        <fullName evidence="3">tRNA threonylcarbamoyladenosine biosynthesis protein TsaE</fullName>
    </recommendedName>
    <alternativeName>
        <fullName evidence="10">t(6)A37 threonylcarbamoyladenosine biosynthesis protein TsaE</fullName>
    </alternativeName>
</protein>
<reference evidence="11 12" key="1">
    <citation type="journal article" date="2011" name="J. Bacteriol.">
        <title>Genome sequence of Haloplasma contractile, an unusual contractile bacterium from a deep-sea anoxic brine lake.</title>
        <authorList>
            <person name="Antunes A."/>
            <person name="Alam I."/>
            <person name="El Dorry H."/>
            <person name="Siam R."/>
            <person name="Robertson A."/>
            <person name="Bajic V.B."/>
            <person name="Stingl U."/>
        </authorList>
    </citation>
    <scope>NUCLEOTIDE SEQUENCE [LARGE SCALE GENOMIC DNA]</scope>
    <source>
        <strain evidence="11 12">SSD-17B</strain>
    </source>
</reference>
<dbReference type="Gene3D" id="3.40.50.300">
    <property type="entry name" value="P-loop containing nucleotide triphosphate hydrolases"/>
    <property type="match status" value="1"/>
</dbReference>
<accession>U2FQT4</accession>
<evidence type="ECO:0000256" key="5">
    <source>
        <dbReference type="ARBA" id="ARBA00022694"/>
    </source>
</evidence>
<dbReference type="InParanoid" id="U2FQT4"/>
<dbReference type="Pfam" id="PF02367">
    <property type="entry name" value="TsaE"/>
    <property type="match status" value="1"/>
</dbReference>
<evidence type="ECO:0000256" key="3">
    <source>
        <dbReference type="ARBA" id="ARBA00019010"/>
    </source>
</evidence>
<dbReference type="NCBIfam" id="TIGR00150">
    <property type="entry name" value="T6A_YjeE"/>
    <property type="match status" value="1"/>
</dbReference>
<evidence type="ECO:0000256" key="10">
    <source>
        <dbReference type="ARBA" id="ARBA00032441"/>
    </source>
</evidence>
<sequence length="158" mass="18055">MTSGDKMNQLKLITNSGEETENLGYRLGKHLFSGAVLTLEGDLGAGKTTFTKGIAKSLHINQIVKSPTFTIIKEYNGDLPLYHMDVYRLDDMYEDLGFDDYFYSDGVTVVEWAKRIKEQLPKNYLEINVFNLSETKREVVLIPHGEQYVKLCEVLHDE</sequence>
<keyword evidence="6" id="KW-0479">Metal-binding</keyword>
<evidence type="ECO:0000256" key="6">
    <source>
        <dbReference type="ARBA" id="ARBA00022723"/>
    </source>
</evidence>
<dbReference type="PANTHER" id="PTHR33540:SF2">
    <property type="entry name" value="TRNA THREONYLCARBAMOYLADENOSINE BIOSYNTHESIS PROTEIN TSAE"/>
    <property type="match status" value="1"/>
</dbReference>
<evidence type="ECO:0000256" key="9">
    <source>
        <dbReference type="ARBA" id="ARBA00022842"/>
    </source>
</evidence>
<dbReference type="AlphaFoldDB" id="U2FQT4"/>
<proteinExistence type="inferred from homology"/>
<keyword evidence="9" id="KW-0460">Magnesium</keyword>
<dbReference type="FunCoup" id="U2FQT4">
    <property type="interactions" value="373"/>
</dbReference>
<dbReference type="InterPro" id="IPR027417">
    <property type="entry name" value="P-loop_NTPase"/>
</dbReference>
<comment type="caution">
    <text evidence="11">The sequence shown here is derived from an EMBL/GenBank/DDBJ whole genome shotgun (WGS) entry which is preliminary data.</text>
</comment>
<keyword evidence="7" id="KW-0547">Nucleotide-binding</keyword>
<keyword evidence="8" id="KW-0067">ATP-binding</keyword>
<dbReference type="FunFam" id="3.40.50.300:FF:000777">
    <property type="entry name" value="tRNA (N6-adenosine(37)-N6)-threonylcarbamoyltransferase complex ATPase TsaE"/>
    <property type="match status" value="1"/>
</dbReference>
<keyword evidence="12" id="KW-1185">Reference proteome</keyword>
<evidence type="ECO:0000313" key="11">
    <source>
        <dbReference type="EMBL" id="ERJ13379.1"/>
    </source>
</evidence>
<comment type="similarity">
    <text evidence="2">Belongs to the TsaE family.</text>
</comment>
<dbReference type="GO" id="GO:0046872">
    <property type="term" value="F:metal ion binding"/>
    <property type="evidence" value="ECO:0007669"/>
    <property type="project" value="UniProtKB-KW"/>
</dbReference>
<dbReference type="GO" id="GO:0002949">
    <property type="term" value="P:tRNA threonylcarbamoyladenosine modification"/>
    <property type="evidence" value="ECO:0007669"/>
    <property type="project" value="InterPro"/>
</dbReference>
<dbReference type="InterPro" id="IPR003442">
    <property type="entry name" value="T6A_TsaE"/>
</dbReference>
<keyword evidence="5" id="KW-0819">tRNA processing</keyword>
<evidence type="ECO:0000313" key="12">
    <source>
        <dbReference type="Proteomes" id="UP000005707"/>
    </source>
</evidence>
<evidence type="ECO:0000256" key="8">
    <source>
        <dbReference type="ARBA" id="ARBA00022840"/>
    </source>
</evidence>
<reference evidence="11 12" key="2">
    <citation type="journal article" date="2013" name="PLoS ONE">
        <title>INDIGO - INtegrated Data Warehouse of MIcrobial GenOmes with Examples from the Red Sea Extremophiles.</title>
        <authorList>
            <person name="Alam I."/>
            <person name="Antunes A."/>
            <person name="Kamau A.A."/>
            <person name="Ba Alawi W."/>
            <person name="Kalkatawi M."/>
            <person name="Stingl U."/>
            <person name="Bajic V.B."/>
        </authorList>
    </citation>
    <scope>NUCLEOTIDE SEQUENCE [LARGE SCALE GENOMIC DNA]</scope>
    <source>
        <strain evidence="11 12">SSD-17B</strain>
    </source>
</reference>
<evidence type="ECO:0000256" key="2">
    <source>
        <dbReference type="ARBA" id="ARBA00007599"/>
    </source>
</evidence>
<organism evidence="11 12">
    <name type="scientific">Haloplasma contractile SSD-17B</name>
    <dbReference type="NCBI Taxonomy" id="1033810"/>
    <lineage>
        <taxon>Bacteria</taxon>
        <taxon>Bacillati</taxon>
        <taxon>Mycoplasmatota</taxon>
        <taxon>Mollicutes</taxon>
        <taxon>Haloplasmatales</taxon>
        <taxon>Haloplasmataceae</taxon>
        <taxon>Haloplasma</taxon>
    </lineage>
</organism>
<dbReference type="PANTHER" id="PTHR33540">
    <property type="entry name" value="TRNA THREONYLCARBAMOYLADENOSINE BIOSYNTHESIS PROTEIN TSAE"/>
    <property type="match status" value="1"/>
</dbReference>
<evidence type="ECO:0000256" key="1">
    <source>
        <dbReference type="ARBA" id="ARBA00004496"/>
    </source>
</evidence>
<dbReference type="GO" id="GO:0016853">
    <property type="term" value="F:isomerase activity"/>
    <property type="evidence" value="ECO:0007669"/>
    <property type="project" value="UniProtKB-KW"/>
</dbReference>
<dbReference type="eggNOG" id="COG0802">
    <property type="taxonomic scope" value="Bacteria"/>
</dbReference>
<keyword evidence="11" id="KW-0413">Isomerase</keyword>
<dbReference type="SUPFAM" id="SSF52540">
    <property type="entry name" value="P-loop containing nucleoside triphosphate hydrolases"/>
    <property type="match status" value="1"/>
</dbReference>
<dbReference type="EMBL" id="AFNU02000001">
    <property type="protein sequence ID" value="ERJ13379.1"/>
    <property type="molecule type" value="Genomic_DNA"/>
</dbReference>
<evidence type="ECO:0000256" key="7">
    <source>
        <dbReference type="ARBA" id="ARBA00022741"/>
    </source>
</evidence>
<evidence type="ECO:0000256" key="4">
    <source>
        <dbReference type="ARBA" id="ARBA00022490"/>
    </source>
</evidence>
<dbReference type="GO" id="GO:0005524">
    <property type="term" value="F:ATP binding"/>
    <property type="evidence" value="ECO:0007669"/>
    <property type="project" value="UniProtKB-KW"/>
</dbReference>
<dbReference type="Proteomes" id="UP000005707">
    <property type="component" value="Unassembled WGS sequence"/>
</dbReference>
<dbReference type="GO" id="GO:0005737">
    <property type="term" value="C:cytoplasm"/>
    <property type="evidence" value="ECO:0007669"/>
    <property type="project" value="UniProtKB-SubCell"/>
</dbReference>
<gene>
    <name evidence="11" type="primary">ydiB</name>
    <name evidence="11" type="ORF">HLPCO_000030</name>
</gene>
<comment type="subcellular location">
    <subcellularLocation>
        <location evidence="1">Cytoplasm</location>
    </subcellularLocation>
</comment>
<name>U2FQT4_9MOLU</name>
<dbReference type="STRING" id="1033810.HLPCO_000030"/>